<dbReference type="Gene3D" id="2.60.210.10">
    <property type="entry name" value="Apoptosis, Tumor Necrosis Factor Receptor Associated Protein 2, Chain A"/>
    <property type="match status" value="1"/>
</dbReference>
<dbReference type="InterPro" id="IPR000210">
    <property type="entry name" value="BTB/POZ_dom"/>
</dbReference>
<dbReference type="CDD" id="cd18186">
    <property type="entry name" value="BTB_POZ_ZBTB_KLHL-like"/>
    <property type="match status" value="1"/>
</dbReference>
<dbReference type="SUPFAM" id="SSF49599">
    <property type="entry name" value="TRAF domain-like"/>
    <property type="match status" value="1"/>
</dbReference>
<feature type="domain" description="BTB" evidence="2">
    <location>
        <begin position="383"/>
        <end position="444"/>
    </location>
</feature>
<dbReference type="InterPro" id="IPR011333">
    <property type="entry name" value="SKP1/BTB/POZ_sf"/>
</dbReference>
<dbReference type="SUPFAM" id="SSF54695">
    <property type="entry name" value="POZ domain"/>
    <property type="match status" value="1"/>
</dbReference>
<proteinExistence type="predicted"/>
<name>A0AAV2AE14_9ARAC</name>
<protein>
    <recommendedName>
        <fullName evidence="2">BTB domain-containing protein</fullName>
    </recommendedName>
</protein>
<evidence type="ECO:0000313" key="3">
    <source>
        <dbReference type="EMBL" id="CAL1282226.1"/>
    </source>
</evidence>
<dbReference type="Pfam" id="PF00651">
    <property type="entry name" value="BTB"/>
    <property type="match status" value="1"/>
</dbReference>
<dbReference type="EMBL" id="CAXIEN010000153">
    <property type="protein sequence ID" value="CAL1282226.1"/>
    <property type="molecule type" value="Genomic_DNA"/>
</dbReference>
<dbReference type="InterPro" id="IPR008974">
    <property type="entry name" value="TRAF-like"/>
</dbReference>
<dbReference type="Gene3D" id="1.25.40.420">
    <property type="match status" value="1"/>
</dbReference>
<dbReference type="AlphaFoldDB" id="A0AAV2AE14"/>
<dbReference type="Gene3D" id="3.30.710.10">
    <property type="entry name" value="Potassium Channel Kv1.1, Chain A"/>
    <property type="match status" value="1"/>
</dbReference>
<evidence type="ECO:0000259" key="2">
    <source>
        <dbReference type="PROSITE" id="PS50097"/>
    </source>
</evidence>
<reference evidence="3 4" key="1">
    <citation type="submission" date="2024-04" db="EMBL/GenBank/DDBJ databases">
        <authorList>
            <person name="Rising A."/>
            <person name="Reimegard J."/>
            <person name="Sonavane S."/>
            <person name="Akerstrom W."/>
            <person name="Nylinder S."/>
            <person name="Hedman E."/>
            <person name="Kallberg Y."/>
        </authorList>
    </citation>
    <scope>NUCLEOTIDE SEQUENCE [LARGE SCALE GENOMIC DNA]</scope>
</reference>
<organism evidence="3 4">
    <name type="scientific">Larinioides sclopetarius</name>
    <dbReference type="NCBI Taxonomy" id="280406"/>
    <lineage>
        <taxon>Eukaryota</taxon>
        <taxon>Metazoa</taxon>
        <taxon>Ecdysozoa</taxon>
        <taxon>Arthropoda</taxon>
        <taxon>Chelicerata</taxon>
        <taxon>Arachnida</taxon>
        <taxon>Araneae</taxon>
        <taxon>Araneomorphae</taxon>
        <taxon>Entelegynae</taxon>
        <taxon>Araneoidea</taxon>
        <taxon>Araneidae</taxon>
        <taxon>Larinioides</taxon>
    </lineage>
</organism>
<evidence type="ECO:0000313" key="4">
    <source>
        <dbReference type="Proteomes" id="UP001497382"/>
    </source>
</evidence>
<accession>A0AAV2AE14</accession>
<dbReference type="PANTHER" id="PTHR24413">
    <property type="entry name" value="SPECKLE-TYPE POZ PROTEIN"/>
    <property type="match status" value="1"/>
</dbReference>
<dbReference type="Proteomes" id="UP001497382">
    <property type="component" value="Unassembled WGS sequence"/>
</dbReference>
<dbReference type="PROSITE" id="PS50097">
    <property type="entry name" value="BTB"/>
    <property type="match status" value="1"/>
</dbReference>
<comment type="caution">
    <text evidence="3">The sequence shown here is derived from an EMBL/GenBank/DDBJ whole genome shotgun (WGS) entry which is preliminary data.</text>
</comment>
<feature type="region of interest" description="Disordered" evidence="1">
    <location>
        <begin position="340"/>
        <end position="364"/>
    </location>
</feature>
<gene>
    <name evidence="3" type="ORF">LARSCL_LOCUS11980</name>
</gene>
<dbReference type="SMART" id="SM00225">
    <property type="entry name" value="BTB"/>
    <property type="match status" value="1"/>
</dbReference>
<keyword evidence="4" id="KW-1185">Reference proteome</keyword>
<sequence>MSDQKGKAFEVKWRIENLKSWFQTRHDPLYSHTFLAKPLTNTRWKLRLSQNFHQATKYISFAIERDVEDEHPQWIAVNYELSFLACDGSCLKSKSRTAKFASKTVSQELNVKEVEILEEKAGEESYLPEGVLTICCKLWNSCSRLKGGQCSIRSVIGKKCVTLNGTIEDCNRLINSTTVTTNFISPSSEISFISFAVGLTPSHPYSNMNLEKLKVECKSFNFHLLKLFLFDANGKRKEIYKSNNLTSLLFSNKPCSFQTQESFSRYVNYFQGYLINDTLKLQLEITYYPGVESECIEYEEENYTKSSDESIDIENVNSPNLEKGHSYPLDCLHLSGHGGETSDIEKNVSSDEDESSDAAGTKKLPSTTLKEDLTSLYNDRLFCDTKFVTNTETFPAHRNVLSARSPVFKKMFTTDMKEKSGECINVPDISSDTMHRMLQFLYTDSTGDLEMQSAKDLYIASDKYDIASLKQRCSSFMTRNLCPANVCDVLVLADLHQDKNLESSALEYVLTNDEEVFHSEEWNMFMKNYSSLAAQVMYLKFTKK</sequence>
<evidence type="ECO:0000256" key="1">
    <source>
        <dbReference type="SAM" id="MobiDB-lite"/>
    </source>
</evidence>